<dbReference type="InterPro" id="IPR032098">
    <property type="entry name" value="Acyltransf_C"/>
</dbReference>
<keyword evidence="4" id="KW-1133">Transmembrane helix</keyword>
<comment type="similarity">
    <text evidence="1">Belongs to the 1-acyl-sn-glycerol-3-phosphate acyltransferase family.</text>
</comment>
<dbReference type="SMART" id="SM00563">
    <property type="entry name" value="PlsC"/>
    <property type="match status" value="1"/>
</dbReference>
<sequence length="431" mass="48860">MRAGPALAYRSTNADGGAGVSFDRPSLPLCTPAPPLRRACAPPRRSPQLSAAVERVEKAPGAPPHMAMASLNSVLLALATSYWAVMTFVIVPTVCALHYVFVMPLRPLSRRLFLRLERALCRLVNDQWAACGLASGTNIVEFGEDVSTLTERRCLVVCNHLGLFDHFILMVAMHNKGTVPERYLWLIYNIWQWTPLGLMWILHGNYFINGGAHQRERLLGDFGDHLKRNFWTYDYRWIVMYPEGSRLFLAQEGSQKFAKKHGYPDLKHCALPRVGAAKVVLDICGPKAKNGTTSDHSSDHKSIEYVIDVTLGYSKGRVPELGSAMMNEWPGNDSNVAIHYSVHKVTSDLVDNEDNLRDFFFKMWVEKEKKLEYFYEHGKFDKHDVGRPVEFAKSRALFVQLFWLFGLFFHVGLWLGPLTLFVGRQILSFLL</sequence>
<feature type="domain" description="Phospholipid/glycerol acyltransferase" evidence="5">
    <location>
        <begin position="154"/>
        <end position="278"/>
    </location>
</feature>
<dbReference type="Proteomes" id="UP000887566">
    <property type="component" value="Unplaced"/>
</dbReference>
<proteinExistence type="inferred from homology"/>
<keyword evidence="2" id="KW-0808">Transferase</keyword>
<dbReference type="WBParaSite" id="PSAMB.scaffold176size68932.g2959.t1">
    <property type="protein sequence ID" value="PSAMB.scaffold176size68932.g2959.t1"/>
    <property type="gene ID" value="PSAMB.scaffold176size68932.g2959"/>
</dbReference>
<name>A0A914VC32_9BILA</name>
<organism evidence="6 7">
    <name type="scientific">Plectus sambesii</name>
    <dbReference type="NCBI Taxonomy" id="2011161"/>
    <lineage>
        <taxon>Eukaryota</taxon>
        <taxon>Metazoa</taxon>
        <taxon>Ecdysozoa</taxon>
        <taxon>Nematoda</taxon>
        <taxon>Chromadorea</taxon>
        <taxon>Plectida</taxon>
        <taxon>Plectina</taxon>
        <taxon>Plectoidea</taxon>
        <taxon>Plectidae</taxon>
        <taxon>Plectus</taxon>
    </lineage>
</organism>
<evidence type="ECO:0000259" key="5">
    <source>
        <dbReference type="SMART" id="SM00563"/>
    </source>
</evidence>
<evidence type="ECO:0000256" key="2">
    <source>
        <dbReference type="ARBA" id="ARBA00022679"/>
    </source>
</evidence>
<evidence type="ECO:0000256" key="4">
    <source>
        <dbReference type="SAM" id="Phobius"/>
    </source>
</evidence>
<keyword evidence="6" id="KW-1185">Reference proteome</keyword>
<feature type="transmembrane region" description="Helical" evidence="4">
    <location>
        <begin position="81"/>
        <end position="102"/>
    </location>
</feature>
<dbReference type="Pfam" id="PF01553">
    <property type="entry name" value="Acyltransferase"/>
    <property type="match status" value="1"/>
</dbReference>
<dbReference type="AlphaFoldDB" id="A0A914VC32"/>
<dbReference type="CDD" id="cd07990">
    <property type="entry name" value="LPLAT_LCLAT1-like"/>
    <property type="match status" value="1"/>
</dbReference>
<evidence type="ECO:0000313" key="6">
    <source>
        <dbReference type="Proteomes" id="UP000887566"/>
    </source>
</evidence>
<evidence type="ECO:0000313" key="7">
    <source>
        <dbReference type="WBParaSite" id="PSAMB.scaffold176size68932.g2959.t1"/>
    </source>
</evidence>
<dbReference type="GO" id="GO:0016746">
    <property type="term" value="F:acyltransferase activity"/>
    <property type="evidence" value="ECO:0007669"/>
    <property type="project" value="UniProtKB-KW"/>
</dbReference>
<feature type="transmembrane region" description="Helical" evidence="4">
    <location>
        <begin position="401"/>
        <end position="422"/>
    </location>
</feature>
<reference evidence="7" key="1">
    <citation type="submission" date="2022-11" db="UniProtKB">
        <authorList>
            <consortium name="WormBaseParasite"/>
        </authorList>
    </citation>
    <scope>IDENTIFICATION</scope>
</reference>
<keyword evidence="4" id="KW-0472">Membrane</keyword>
<dbReference type="PANTHER" id="PTHR10983:SF14">
    <property type="entry name" value="1-ACYL-SN-GLYCEROL-3-PHOSPHATE ACYLTRANSFERASE ACL-12-RELATED"/>
    <property type="match status" value="1"/>
</dbReference>
<dbReference type="GO" id="GO:0005783">
    <property type="term" value="C:endoplasmic reticulum"/>
    <property type="evidence" value="ECO:0007669"/>
    <property type="project" value="TreeGrafter"/>
</dbReference>
<keyword evidence="4" id="KW-0812">Transmembrane</keyword>
<evidence type="ECO:0000256" key="3">
    <source>
        <dbReference type="ARBA" id="ARBA00023315"/>
    </source>
</evidence>
<dbReference type="SUPFAM" id="SSF69593">
    <property type="entry name" value="Glycerol-3-phosphate (1)-acyltransferase"/>
    <property type="match status" value="1"/>
</dbReference>
<dbReference type="GO" id="GO:0036149">
    <property type="term" value="P:phosphatidylinositol acyl-chain remodeling"/>
    <property type="evidence" value="ECO:0007669"/>
    <property type="project" value="TreeGrafter"/>
</dbReference>
<dbReference type="InterPro" id="IPR002123">
    <property type="entry name" value="Plipid/glycerol_acylTrfase"/>
</dbReference>
<protein>
    <submittedName>
        <fullName evidence="7">Phospholipid/glycerol acyltransferase domain-containing protein</fullName>
    </submittedName>
</protein>
<dbReference type="Pfam" id="PF16076">
    <property type="entry name" value="Acyltransf_C"/>
    <property type="match status" value="1"/>
</dbReference>
<evidence type="ECO:0000256" key="1">
    <source>
        <dbReference type="ARBA" id="ARBA00008655"/>
    </source>
</evidence>
<keyword evidence="3" id="KW-0012">Acyltransferase</keyword>
<dbReference type="PANTHER" id="PTHR10983">
    <property type="entry name" value="1-ACYLGLYCEROL-3-PHOSPHATE ACYLTRANSFERASE-RELATED"/>
    <property type="match status" value="1"/>
</dbReference>
<accession>A0A914VC32</accession>